<name>A0A401S3K6_CHIPU</name>
<dbReference type="InterPro" id="IPR045866">
    <property type="entry name" value="FAM210A/B-like"/>
</dbReference>
<keyword evidence="5" id="KW-1185">Reference proteome</keyword>
<gene>
    <name evidence="4" type="ORF">chiPu_0003351</name>
</gene>
<dbReference type="STRING" id="137246.A0A401S3K6"/>
<keyword evidence="2" id="KW-0472">Membrane</keyword>
<dbReference type="GO" id="GO:0005739">
    <property type="term" value="C:mitochondrion"/>
    <property type="evidence" value="ECO:0007669"/>
    <property type="project" value="TreeGrafter"/>
</dbReference>
<feature type="domain" description="DUF1279" evidence="3">
    <location>
        <begin position="114"/>
        <end position="201"/>
    </location>
</feature>
<dbReference type="OrthoDB" id="426386at2759"/>
<dbReference type="EMBL" id="BEZZ01000072">
    <property type="protein sequence ID" value="GCC24948.1"/>
    <property type="molecule type" value="Genomic_DNA"/>
</dbReference>
<dbReference type="AlphaFoldDB" id="A0A401S3K6"/>
<dbReference type="PANTHER" id="PTHR21377:SF0">
    <property type="entry name" value="PROTEIN FAM210B, MITOCHONDRIAL"/>
    <property type="match status" value="1"/>
</dbReference>
<comment type="caution">
    <text evidence="4">The sequence shown here is derived from an EMBL/GenBank/DDBJ whole genome shotgun (WGS) entry which is preliminary data.</text>
</comment>
<feature type="region of interest" description="Disordered" evidence="1">
    <location>
        <begin position="44"/>
        <end position="66"/>
    </location>
</feature>
<evidence type="ECO:0000313" key="4">
    <source>
        <dbReference type="EMBL" id="GCC24948.1"/>
    </source>
</evidence>
<feature type="compositionally biased region" description="Low complexity" evidence="1">
    <location>
        <begin position="45"/>
        <end position="65"/>
    </location>
</feature>
<evidence type="ECO:0000256" key="1">
    <source>
        <dbReference type="SAM" id="MobiDB-lite"/>
    </source>
</evidence>
<proteinExistence type="predicted"/>
<keyword evidence="2" id="KW-1133">Transmembrane helix</keyword>
<feature type="transmembrane region" description="Helical" evidence="2">
    <location>
        <begin position="186"/>
        <end position="206"/>
    </location>
</feature>
<accession>A0A401S3K6</accession>
<dbReference type="Proteomes" id="UP000287033">
    <property type="component" value="Unassembled WGS sequence"/>
</dbReference>
<sequence length="219" mass="23059">MLSPFLLQQPGQSRALLLLLLPRCPGRGARCAARAGAAIGKGVRSRAATTTSSSSSGARSHCSGGVSCAAARGWPEPRFGVLRGLRTSVSGDGTTGNEARRFNSSDGKKLSKSQQLKQVFKEYGAVGVVFHVGISLTSLGIFYLVVSSGVDVAALLYKMGFSEAVVQSRMAAGTSTFVLAYAVHKVFAPVRMSITLISVPLIVRYFRKIGLFKASTSKP</sequence>
<keyword evidence="2" id="KW-0812">Transmembrane</keyword>
<feature type="transmembrane region" description="Helical" evidence="2">
    <location>
        <begin position="123"/>
        <end position="146"/>
    </location>
</feature>
<dbReference type="InterPro" id="IPR009688">
    <property type="entry name" value="FAM210A/B-like_dom"/>
</dbReference>
<evidence type="ECO:0000313" key="5">
    <source>
        <dbReference type="Proteomes" id="UP000287033"/>
    </source>
</evidence>
<organism evidence="4 5">
    <name type="scientific">Chiloscyllium punctatum</name>
    <name type="common">Brownbanded bambooshark</name>
    <name type="synonym">Hemiscyllium punctatum</name>
    <dbReference type="NCBI Taxonomy" id="137246"/>
    <lineage>
        <taxon>Eukaryota</taxon>
        <taxon>Metazoa</taxon>
        <taxon>Chordata</taxon>
        <taxon>Craniata</taxon>
        <taxon>Vertebrata</taxon>
        <taxon>Chondrichthyes</taxon>
        <taxon>Elasmobranchii</taxon>
        <taxon>Galeomorphii</taxon>
        <taxon>Galeoidea</taxon>
        <taxon>Orectolobiformes</taxon>
        <taxon>Hemiscylliidae</taxon>
        <taxon>Chiloscyllium</taxon>
    </lineage>
</organism>
<dbReference type="Pfam" id="PF06916">
    <property type="entry name" value="FAM210A-B_dom"/>
    <property type="match status" value="1"/>
</dbReference>
<evidence type="ECO:0000256" key="2">
    <source>
        <dbReference type="SAM" id="Phobius"/>
    </source>
</evidence>
<evidence type="ECO:0000259" key="3">
    <source>
        <dbReference type="Pfam" id="PF06916"/>
    </source>
</evidence>
<reference evidence="4 5" key="1">
    <citation type="journal article" date="2018" name="Nat. Ecol. Evol.">
        <title>Shark genomes provide insights into elasmobranch evolution and the origin of vertebrates.</title>
        <authorList>
            <person name="Hara Y"/>
            <person name="Yamaguchi K"/>
            <person name="Onimaru K"/>
            <person name="Kadota M"/>
            <person name="Koyanagi M"/>
            <person name="Keeley SD"/>
            <person name="Tatsumi K"/>
            <person name="Tanaka K"/>
            <person name="Motone F"/>
            <person name="Kageyama Y"/>
            <person name="Nozu R"/>
            <person name="Adachi N"/>
            <person name="Nishimura O"/>
            <person name="Nakagawa R"/>
            <person name="Tanegashima C"/>
            <person name="Kiyatake I"/>
            <person name="Matsumoto R"/>
            <person name="Murakumo K"/>
            <person name="Nishida K"/>
            <person name="Terakita A"/>
            <person name="Kuratani S"/>
            <person name="Sato K"/>
            <person name="Hyodo S Kuraku.S."/>
        </authorList>
    </citation>
    <scope>NUCLEOTIDE SEQUENCE [LARGE SCALE GENOMIC DNA]</scope>
</reference>
<dbReference type="PANTHER" id="PTHR21377">
    <property type="entry name" value="PROTEIN FAM210B, MITOCHONDRIAL"/>
    <property type="match status" value="1"/>
</dbReference>
<protein>
    <recommendedName>
        <fullName evidence="3">DUF1279 domain-containing protein</fullName>
    </recommendedName>
</protein>
<dbReference type="OMA" id="NEARRFN"/>